<dbReference type="PROSITE" id="PS51192">
    <property type="entry name" value="HELICASE_ATP_BIND_1"/>
    <property type="match status" value="1"/>
</dbReference>
<gene>
    <name evidence="10" type="ORF">SAMN05216480_10669</name>
</gene>
<evidence type="ECO:0000259" key="9">
    <source>
        <dbReference type="PROSITE" id="PS51195"/>
    </source>
</evidence>
<organism evidence="10 11">
    <name type="scientific">Pustulibacterium marinum</name>
    <dbReference type="NCBI Taxonomy" id="1224947"/>
    <lineage>
        <taxon>Bacteria</taxon>
        <taxon>Pseudomonadati</taxon>
        <taxon>Bacteroidota</taxon>
        <taxon>Flavobacteriia</taxon>
        <taxon>Flavobacteriales</taxon>
        <taxon>Flavobacteriaceae</taxon>
        <taxon>Pustulibacterium</taxon>
    </lineage>
</organism>
<sequence>MNFKEINVIDPIVKATALMGYTHPTEIQQKAIPVILEGRDVIGCAQTGTGKTAAFAIPTLQLLHNHPKKQPVVRVLVITPTRELAMQVHENYTTYSEFLTIRSQVIVGGVPHTKQLKQLQQKPAVIIGTVGRLLDLIQSGHIQLSYIETVVLDEADTMLDMGFIKDIQKILAMLPKQRQTLFFSATLPHAIKKFALTILKNPIEIAVTPVSSTGTLVTQKACYLPQDEKRKALVAVLKKYPQTQTLVFTRTKRGANRLIQYLEKIGIQGAAIHGNKSQNTRLRALQSFKDGLIDVLVATDIAARGIDIEGLPLVINYEIPNVPETYVHRIGRTGRAGMEGIAISFCNMDEKAYIRAIEKLIGSDIPEYEVSAL</sequence>
<comment type="similarity">
    <text evidence="5">Belongs to the DEAD box helicase family.</text>
</comment>
<dbReference type="InterPro" id="IPR044742">
    <property type="entry name" value="DEAD/DEAH_RhlB"/>
</dbReference>
<dbReference type="GO" id="GO:0005524">
    <property type="term" value="F:ATP binding"/>
    <property type="evidence" value="ECO:0007669"/>
    <property type="project" value="UniProtKB-KW"/>
</dbReference>
<dbReference type="InterPro" id="IPR014001">
    <property type="entry name" value="Helicase_ATP-bd"/>
</dbReference>
<dbReference type="GO" id="GO:0016787">
    <property type="term" value="F:hydrolase activity"/>
    <property type="evidence" value="ECO:0007669"/>
    <property type="project" value="UniProtKB-KW"/>
</dbReference>
<evidence type="ECO:0000256" key="5">
    <source>
        <dbReference type="ARBA" id="ARBA00038437"/>
    </source>
</evidence>
<keyword evidence="1" id="KW-0547">Nucleotide-binding</keyword>
<dbReference type="CDD" id="cd18787">
    <property type="entry name" value="SF2_C_DEAD"/>
    <property type="match status" value="1"/>
</dbReference>
<dbReference type="InterPro" id="IPR050079">
    <property type="entry name" value="DEAD_box_RNA_helicase"/>
</dbReference>
<evidence type="ECO:0000313" key="10">
    <source>
        <dbReference type="EMBL" id="SFU53118.1"/>
    </source>
</evidence>
<dbReference type="InterPro" id="IPR027417">
    <property type="entry name" value="P-loop_NTPase"/>
</dbReference>
<dbReference type="Pfam" id="PF00270">
    <property type="entry name" value="DEAD"/>
    <property type="match status" value="1"/>
</dbReference>
<dbReference type="PROSITE" id="PS51194">
    <property type="entry name" value="HELICASE_CTER"/>
    <property type="match status" value="1"/>
</dbReference>
<keyword evidence="11" id="KW-1185">Reference proteome</keyword>
<name>A0A1I7GXD6_9FLAO</name>
<evidence type="ECO:0000256" key="1">
    <source>
        <dbReference type="ARBA" id="ARBA00022741"/>
    </source>
</evidence>
<dbReference type="GO" id="GO:0005829">
    <property type="term" value="C:cytosol"/>
    <property type="evidence" value="ECO:0007669"/>
    <property type="project" value="TreeGrafter"/>
</dbReference>
<dbReference type="InterPro" id="IPR014014">
    <property type="entry name" value="RNA_helicase_DEAD_Q_motif"/>
</dbReference>
<dbReference type="Gene3D" id="3.40.50.300">
    <property type="entry name" value="P-loop containing nucleotide triphosphate hydrolases"/>
    <property type="match status" value="2"/>
</dbReference>
<reference evidence="10 11" key="1">
    <citation type="submission" date="2016-10" db="EMBL/GenBank/DDBJ databases">
        <authorList>
            <person name="de Groot N.N."/>
        </authorList>
    </citation>
    <scope>NUCLEOTIDE SEQUENCE [LARGE SCALE GENOMIC DNA]</scope>
    <source>
        <strain evidence="10 11">CGMCC 1.12333</strain>
    </source>
</reference>
<feature type="short sequence motif" description="Q motif" evidence="6">
    <location>
        <begin position="1"/>
        <end position="29"/>
    </location>
</feature>
<dbReference type="AlphaFoldDB" id="A0A1I7GXD6"/>
<evidence type="ECO:0000259" key="8">
    <source>
        <dbReference type="PROSITE" id="PS51194"/>
    </source>
</evidence>
<dbReference type="GO" id="GO:0003676">
    <property type="term" value="F:nucleic acid binding"/>
    <property type="evidence" value="ECO:0007669"/>
    <property type="project" value="InterPro"/>
</dbReference>
<dbReference type="STRING" id="1224947.SAMN05216480_10669"/>
<dbReference type="GO" id="GO:0003724">
    <property type="term" value="F:RNA helicase activity"/>
    <property type="evidence" value="ECO:0007669"/>
    <property type="project" value="InterPro"/>
</dbReference>
<dbReference type="InterPro" id="IPR011545">
    <property type="entry name" value="DEAD/DEAH_box_helicase_dom"/>
</dbReference>
<dbReference type="InterPro" id="IPR001650">
    <property type="entry name" value="Helicase_C-like"/>
</dbReference>
<dbReference type="PROSITE" id="PS51195">
    <property type="entry name" value="Q_MOTIF"/>
    <property type="match status" value="1"/>
</dbReference>
<feature type="domain" description="Helicase C-terminal" evidence="8">
    <location>
        <begin position="229"/>
        <end position="373"/>
    </location>
</feature>
<protein>
    <submittedName>
        <fullName evidence="10">ATP-dependent RNA helicase RhlE</fullName>
    </submittedName>
</protein>
<evidence type="ECO:0000256" key="4">
    <source>
        <dbReference type="ARBA" id="ARBA00022840"/>
    </source>
</evidence>
<keyword evidence="4" id="KW-0067">ATP-binding</keyword>
<dbReference type="OrthoDB" id="9785240at2"/>
<dbReference type="RefSeq" id="WP_093024964.1">
    <property type="nucleotide sequence ID" value="NZ_FPBK01000006.1"/>
</dbReference>
<keyword evidence="2" id="KW-0378">Hydrolase</keyword>
<evidence type="ECO:0000256" key="2">
    <source>
        <dbReference type="ARBA" id="ARBA00022801"/>
    </source>
</evidence>
<dbReference type="SMART" id="SM00490">
    <property type="entry name" value="HELICc"/>
    <property type="match status" value="1"/>
</dbReference>
<evidence type="ECO:0000313" key="11">
    <source>
        <dbReference type="Proteomes" id="UP000199138"/>
    </source>
</evidence>
<evidence type="ECO:0000259" key="7">
    <source>
        <dbReference type="PROSITE" id="PS51192"/>
    </source>
</evidence>
<evidence type="ECO:0000256" key="6">
    <source>
        <dbReference type="PROSITE-ProRule" id="PRU00552"/>
    </source>
</evidence>
<dbReference type="EMBL" id="FPBK01000006">
    <property type="protein sequence ID" value="SFU53118.1"/>
    <property type="molecule type" value="Genomic_DNA"/>
</dbReference>
<dbReference type="PANTHER" id="PTHR47959:SF13">
    <property type="entry name" value="ATP-DEPENDENT RNA HELICASE RHLE"/>
    <property type="match status" value="1"/>
</dbReference>
<evidence type="ECO:0000256" key="3">
    <source>
        <dbReference type="ARBA" id="ARBA00022806"/>
    </source>
</evidence>
<proteinExistence type="inferred from homology"/>
<dbReference type="Pfam" id="PF00271">
    <property type="entry name" value="Helicase_C"/>
    <property type="match status" value="1"/>
</dbReference>
<accession>A0A1I7GXD6</accession>
<dbReference type="SUPFAM" id="SSF52540">
    <property type="entry name" value="P-loop containing nucleoside triphosphate hydrolases"/>
    <property type="match status" value="1"/>
</dbReference>
<feature type="domain" description="DEAD-box RNA helicase Q" evidence="9">
    <location>
        <begin position="1"/>
        <end position="29"/>
    </location>
</feature>
<dbReference type="PANTHER" id="PTHR47959">
    <property type="entry name" value="ATP-DEPENDENT RNA HELICASE RHLE-RELATED"/>
    <property type="match status" value="1"/>
</dbReference>
<keyword evidence="3 10" id="KW-0347">Helicase</keyword>
<feature type="domain" description="Helicase ATP-binding" evidence="7">
    <location>
        <begin position="32"/>
        <end position="205"/>
    </location>
</feature>
<dbReference type="SMART" id="SM00487">
    <property type="entry name" value="DEXDc"/>
    <property type="match status" value="1"/>
</dbReference>
<dbReference type="CDD" id="cd00268">
    <property type="entry name" value="DEADc"/>
    <property type="match status" value="1"/>
</dbReference>
<dbReference type="Proteomes" id="UP000199138">
    <property type="component" value="Unassembled WGS sequence"/>
</dbReference>